<dbReference type="PANTHER" id="PTHR47027:SF25">
    <property type="entry name" value="REVERSE TRANSCRIPTASE DOMAIN-CONTAINING PROTEIN"/>
    <property type="match status" value="1"/>
</dbReference>
<dbReference type="AlphaFoldDB" id="A0A183MEE1"/>
<dbReference type="Proteomes" id="UP000277204">
    <property type="component" value="Unassembled WGS sequence"/>
</dbReference>
<name>A0A183MEE1_9TREM</name>
<evidence type="ECO:0000313" key="1">
    <source>
        <dbReference type="EMBL" id="VDP15797.1"/>
    </source>
</evidence>
<protein>
    <submittedName>
        <fullName evidence="1">Uncharacterized protein</fullName>
    </submittedName>
</protein>
<accession>A0A183MEE1</accession>
<dbReference type="EMBL" id="UZAI01016779">
    <property type="protein sequence ID" value="VDP15797.1"/>
    <property type="molecule type" value="Genomic_DNA"/>
</dbReference>
<keyword evidence="2" id="KW-1185">Reference proteome</keyword>
<reference evidence="1 2" key="1">
    <citation type="submission" date="2018-11" db="EMBL/GenBank/DDBJ databases">
        <authorList>
            <consortium name="Pathogen Informatics"/>
        </authorList>
    </citation>
    <scope>NUCLEOTIDE SEQUENCE [LARGE SCALE GENOMIC DNA]</scope>
    <source>
        <strain evidence="1 2">Zambia</strain>
    </source>
</reference>
<evidence type="ECO:0000313" key="2">
    <source>
        <dbReference type="Proteomes" id="UP000277204"/>
    </source>
</evidence>
<gene>
    <name evidence="1" type="ORF">SMRZ_LOCUS14416</name>
</gene>
<organism evidence="1 2">
    <name type="scientific">Schistosoma margrebowiei</name>
    <dbReference type="NCBI Taxonomy" id="48269"/>
    <lineage>
        <taxon>Eukaryota</taxon>
        <taxon>Metazoa</taxon>
        <taxon>Spiralia</taxon>
        <taxon>Lophotrochozoa</taxon>
        <taxon>Platyhelminthes</taxon>
        <taxon>Trematoda</taxon>
        <taxon>Digenea</taxon>
        <taxon>Strigeidida</taxon>
        <taxon>Schistosomatoidea</taxon>
        <taxon>Schistosomatidae</taxon>
        <taxon>Schistosoma</taxon>
    </lineage>
</organism>
<dbReference type="PANTHER" id="PTHR47027">
    <property type="entry name" value="REVERSE TRANSCRIPTASE DOMAIN-CONTAINING PROTEIN"/>
    <property type="match status" value="1"/>
</dbReference>
<dbReference type="InterPro" id="IPR045609">
    <property type="entry name" value="DUF6451"/>
</dbReference>
<sequence length="200" mass="22774">MNRLTSGKKTSCLAEASTAVGLNIYKRKSEILRYNTTCASQITLVGEALEDVENFTYLSSIIDEHGGSDAYVKALIGKARAAYLQLNNIWKSKKLSTNTKVRISYTNIKTVLLCRVETSITMKVIIQKIQVFINSCLCKILRICWSNTKSNNLLWERTKPIRVDEEMSKKCWMWIGHTVKKALSCVTKQVLTCNPQCRRR</sequence>
<proteinExistence type="predicted"/>
<dbReference type="Pfam" id="PF20049">
    <property type="entry name" value="DUF6451"/>
    <property type="match status" value="1"/>
</dbReference>